<dbReference type="CDD" id="cd11060">
    <property type="entry name" value="CYP57A1-like"/>
    <property type="match status" value="1"/>
</dbReference>
<dbReference type="SUPFAM" id="SSF48264">
    <property type="entry name" value="Cytochrome P450"/>
    <property type="match status" value="1"/>
</dbReference>
<keyword evidence="8" id="KW-0812">Transmembrane</keyword>
<keyword evidence="4 6" id="KW-0479">Metal-binding</keyword>
<reference evidence="9 10" key="1">
    <citation type="submission" date="2020-05" db="EMBL/GenBank/DDBJ databases">
        <title>Identification and distribution of gene clusters putatively required for synthesis of sphingolipid metabolism inhibitors in phylogenetically diverse species of the filamentous fungus Fusarium.</title>
        <authorList>
            <person name="Kim H.-S."/>
            <person name="Busman M."/>
            <person name="Brown D.W."/>
            <person name="Divon H."/>
            <person name="Uhlig S."/>
            <person name="Proctor R.H."/>
        </authorList>
    </citation>
    <scope>NUCLEOTIDE SEQUENCE [LARGE SCALE GENOMIC DNA]</scope>
    <source>
        <strain evidence="9 10">NRRL 66235</strain>
    </source>
</reference>
<keyword evidence="10" id="KW-1185">Reference proteome</keyword>
<dbReference type="InterPro" id="IPR036396">
    <property type="entry name" value="Cyt_P450_sf"/>
</dbReference>
<evidence type="ECO:0000256" key="1">
    <source>
        <dbReference type="ARBA" id="ARBA00001971"/>
    </source>
</evidence>
<name>A0A8H5Z7L5_9HYPO</name>
<dbReference type="EMBL" id="JAAOAN010000035">
    <property type="protein sequence ID" value="KAF5724352.1"/>
    <property type="molecule type" value="Genomic_DNA"/>
</dbReference>
<dbReference type="GO" id="GO:0020037">
    <property type="term" value="F:heme binding"/>
    <property type="evidence" value="ECO:0007669"/>
    <property type="project" value="InterPro"/>
</dbReference>
<dbReference type="OrthoDB" id="3934656at2759"/>
<keyword evidence="8" id="KW-1133">Transmembrane helix</keyword>
<dbReference type="InterPro" id="IPR017972">
    <property type="entry name" value="Cyt_P450_CS"/>
</dbReference>
<keyword evidence="8" id="KW-0472">Membrane</keyword>
<proteinExistence type="inferred from homology"/>
<dbReference type="PROSITE" id="PS00086">
    <property type="entry name" value="CYTOCHROME_P450"/>
    <property type="match status" value="1"/>
</dbReference>
<dbReference type="Proteomes" id="UP000544331">
    <property type="component" value="Unassembled WGS sequence"/>
</dbReference>
<feature type="binding site" description="axial binding residue" evidence="6">
    <location>
        <position position="470"/>
    </location>
    <ligand>
        <name>heme</name>
        <dbReference type="ChEBI" id="CHEBI:30413"/>
    </ligand>
    <ligandPart>
        <name>Fe</name>
        <dbReference type="ChEBI" id="CHEBI:18248"/>
    </ligandPart>
</feature>
<evidence type="ECO:0000256" key="5">
    <source>
        <dbReference type="ARBA" id="ARBA00023004"/>
    </source>
</evidence>
<dbReference type="GO" id="GO:0016705">
    <property type="term" value="F:oxidoreductase activity, acting on paired donors, with incorporation or reduction of molecular oxygen"/>
    <property type="evidence" value="ECO:0007669"/>
    <property type="project" value="InterPro"/>
</dbReference>
<dbReference type="InterPro" id="IPR050121">
    <property type="entry name" value="Cytochrome_P450_monoxygenase"/>
</dbReference>
<dbReference type="Gene3D" id="1.10.630.10">
    <property type="entry name" value="Cytochrome P450"/>
    <property type="match status" value="1"/>
</dbReference>
<dbReference type="PRINTS" id="PR00463">
    <property type="entry name" value="EP450I"/>
</dbReference>
<evidence type="ECO:0000256" key="3">
    <source>
        <dbReference type="ARBA" id="ARBA00022617"/>
    </source>
</evidence>
<keyword evidence="7" id="KW-0560">Oxidoreductase</keyword>
<accession>A0A8H5Z7L5</accession>
<dbReference type="AlphaFoldDB" id="A0A8H5Z7L5"/>
<dbReference type="GO" id="GO:0005506">
    <property type="term" value="F:iron ion binding"/>
    <property type="evidence" value="ECO:0007669"/>
    <property type="project" value="InterPro"/>
</dbReference>
<dbReference type="PANTHER" id="PTHR24305">
    <property type="entry name" value="CYTOCHROME P450"/>
    <property type="match status" value="1"/>
</dbReference>
<evidence type="ECO:0000313" key="10">
    <source>
        <dbReference type="Proteomes" id="UP000544331"/>
    </source>
</evidence>
<evidence type="ECO:0000256" key="6">
    <source>
        <dbReference type="PIRSR" id="PIRSR602401-1"/>
    </source>
</evidence>
<dbReference type="Pfam" id="PF00067">
    <property type="entry name" value="p450"/>
    <property type="match status" value="1"/>
</dbReference>
<evidence type="ECO:0000256" key="2">
    <source>
        <dbReference type="ARBA" id="ARBA00010617"/>
    </source>
</evidence>
<dbReference type="PRINTS" id="PR00385">
    <property type="entry name" value="P450"/>
</dbReference>
<dbReference type="InterPro" id="IPR001128">
    <property type="entry name" value="Cyt_P450"/>
</dbReference>
<keyword evidence="5 6" id="KW-0408">Iron</keyword>
<keyword evidence="3 6" id="KW-0349">Heme</keyword>
<comment type="similarity">
    <text evidence="2 7">Belongs to the cytochrome P450 family.</text>
</comment>
<dbReference type="InterPro" id="IPR002401">
    <property type="entry name" value="Cyt_P450_E_grp-I"/>
</dbReference>
<comment type="cofactor">
    <cofactor evidence="1 6">
        <name>heme</name>
        <dbReference type="ChEBI" id="CHEBI:30413"/>
    </cofactor>
</comment>
<dbReference type="PANTHER" id="PTHR24305:SF232">
    <property type="entry name" value="P450, PUTATIVE (EUROFUNG)-RELATED"/>
    <property type="match status" value="1"/>
</dbReference>
<keyword evidence="7 9" id="KW-0503">Monooxygenase</keyword>
<evidence type="ECO:0000313" key="9">
    <source>
        <dbReference type="EMBL" id="KAF5724352.1"/>
    </source>
</evidence>
<evidence type="ECO:0000256" key="7">
    <source>
        <dbReference type="RuleBase" id="RU000461"/>
    </source>
</evidence>
<evidence type="ECO:0000256" key="4">
    <source>
        <dbReference type="ARBA" id="ARBA00022723"/>
    </source>
</evidence>
<feature type="transmembrane region" description="Helical" evidence="8">
    <location>
        <begin position="20"/>
        <end position="42"/>
    </location>
</feature>
<protein>
    <submittedName>
        <fullName evidence="9">Cytochrome P450 monooxygenase</fullName>
    </submittedName>
</protein>
<dbReference type="GO" id="GO:0004497">
    <property type="term" value="F:monooxygenase activity"/>
    <property type="evidence" value="ECO:0007669"/>
    <property type="project" value="UniProtKB-KW"/>
</dbReference>
<comment type="caution">
    <text evidence="9">The sequence shown here is derived from an EMBL/GenBank/DDBJ whole genome shotgun (WGS) entry which is preliminary data.</text>
</comment>
<sequence length="532" mass="60186">MATNSTAYVDNSLLGFAKDVFEFVSPFLVLFLIIPSSTWWLWSITSYFSSPLKKYPGPVLAISTGDSHLVLENLHKKYGPIVRITPSIIDVDIPEIIKIIFSIKGDWLKTPFYHGSSALVNGQIVLNIFSQTDPAKHRKERQPIAKLYSSAGISTLEPHMDKVINQLCRELEERFMDGDNAGKICNIGRWILFYTWDVVGAVTFSRPIGYVEKGYDFDGTLRNADKAMDYFSVVGTMPFLDRLLDKNPICHIGPPGFNTIAEISVKHLVDRYQGNDKHYHDPQQPDFLDKFIEVKNAKSDEADDAQIISWLMINMIAGADTTAVTIRSALYFGLKHPRVWRRLTDEILAAGFWGQTPPVYKDVKALPYTDAVIREALRMLPGVAMSMERYVPKEGFTLPNGDFLPGGTILGMNPYILARNKSIYGEDAHEFRPERWLRDDEHGEDEERFQKRLLMMNQADLSFGGGSRICIGKQMGLFQTYKVFATLVTLYEIELADPQKEWKTCQVAIRSHSLSPEPIASVNELPQNGNDK</sequence>
<evidence type="ECO:0000256" key="8">
    <source>
        <dbReference type="SAM" id="Phobius"/>
    </source>
</evidence>
<organism evidence="9 10">
    <name type="scientific">Fusarium mundagurra</name>
    <dbReference type="NCBI Taxonomy" id="1567541"/>
    <lineage>
        <taxon>Eukaryota</taxon>
        <taxon>Fungi</taxon>
        <taxon>Dikarya</taxon>
        <taxon>Ascomycota</taxon>
        <taxon>Pezizomycotina</taxon>
        <taxon>Sordariomycetes</taxon>
        <taxon>Hypocreomycetidae</taxon>
        <taxon>Hypocreales</taxon>
        <taxon>Nectriaceae</taxon>
        <taxon>Fusarium</taxon>
        <taxon>Fusarium fujikuroi species complex</taxon>
    </lineage>
</organism>
<gene>
    <name evidence="9" type="ORF">FMUND_917</name>
</gene>